<keyword evidence="3 4" id="KW-0378">Hydrolase</keyword>
<dbReference type="AlphaFoldDB" id="A0A8B6FDR5"/>
<evidence type="ECO:0000313" key="7">
    <source>
        <dbReference type="Proteomes" id="UP000596742"/>
    </source>
</evidence>
<dbReference type="Proteomes" id="UP000596742">
    <property type="component" value="Unassembled WGS sequence"/>
</dbReference>
<organism evidence="6 7">
    <name type="scientific">Mytilus galloprovincialis</name>
    <name type="common">Mediterranean mussel</name>
    <dbReference type="NCBI Taxonomy" id="29158"/>
    <lineage>
        <taxon>Eukaryota</taxon>
        <taxon>Metazoa</taxon>
        <taxon>Spiralia</taxon>
        <taxon>Lophotrochozoa</taxon>
        <taxon>Mollusca</taxon>
        <taxon>Bivalvia</taxon>
        <taxon>Autobranchia</taxon>
        <taxon>Pteriomorphia</taxon>
        <taxon>Mytilida</taxon>
        <taxon>Mytiloidea</taxon>
        <taxon>Mytilidae</taxon>
        <taxon>Mytilinae</taxon>
        <taxon>Mytilus</taxon>
    </lineage>
</organism>
<evidence type="ECO:0000256" key="2">
    <source>
        <dbReference type="ARBA" id="ARBA00022729"/>
    </source>
</evidence>
<feature type="signal peptide" evidence="4">
    <location>
        <begin position="1"/>
        <end position="21"/>
    </location>
</feature>
<dbReference type="InterPro" id="IPR019819">
    <property type="entry name" value="Carboxylesterase_B_CS"/>
</dbReference>
<dbReference type="GO" id="GO:0016787">
    <property type="term" value="F:hydrolase activity"/>
    <property type="evidence" value="ECO:0007669"/>
    <property type="project" value="UniProtKB-KW"/>
</dbReference>
<dbReference type="EMBL" id="UYJE01006573">
    <property type="protein sequence ID" value="VDI47128.1"/>
    <property type="molecule type" value="Genomic_DNA"/>
</dbReference>
<comment type="caution">
    <text evidence="6">The sequence shown here is derived from an EMBL/GenBank/DDBJ whole genome shotgun (WGS) entry which is preliminary data.</text>
</comment>
<protein>
    <recommendedName>
        <fullName evidence="4">Carboxylic ester hydrolase</fullName>
        <ecNumber evidence="4">3.1.1.-</ecNumber>
    </recommendedName>
</protein>
<dbReference type="InterPro" id="IPR051093">
    <property type="entry name" value="Neuroligin/BSAL"/>
</dbReference>
<dbReference type="PROSITE" id="PS00122">
    <property type="entry name" value="CARBOXYLESTERASE_B_1"/>
    <property type="match status" value="1"/>
</dbReference>
<dbReference type="Pfam" id="PF00135">
    <property type="entry name" value="COesterase"/>
    <property type="match status" value="1"/>
</dbReference>
<dbReference type="InterPro" id="IPR029058">
    <property type="entry name" value="AB_hydrolase_fold"/>
</dbReference>
<dbReference type="InterPro" id="IPR019826">
    <property type="entry name" value="Carboxylesterase_B_AS"/>
</dbReference>
<name>A0A8B6FDR5_MYTGA</name>
<keyword evidence="2 4" id="KW-0732">Signal</keyword>
<evidence type="ECO:0000313" key="6">
    <source>
        <dbReference type="EMBL" id="VDI47128.1"/>
    </source>
</evidence>
<evidence type="ECO:0000256" key="1">
    <source>
        <dbReference type="ARBA" id="ARBA00005964"/>
    </source>
</evidence>
<feature type="domain" description="Carboxylesterase type B" evidence="5">
    <location>
        <begin position="27"/>
        <end position="559"/>
    </location>
</feature>
<sequence length="577" mass="65049">MAERTLKTLLVIGLFTIGSTTDEQDTIVVDTKLGSIKGTVWKSEETGENLYEFRGIPYATPTTGAKRFTKPEPVDPWKDTLDASEFGASCPQYVPDVMADLRPDKMEEDCLFLNIFVPKKLKPGKHLSVMFWIHGGGLMNGNGDVFDGSLLTMQGDVILVTINYRLGIFGFLALDHPAARGNYGIWDQKLALQWVHDNIESFGGNPDSVTIFGESAGGWSVSFQSLIPSNKGLFHRVIAQSGVVTRAGVLSKQMIRDAFKDLSEKVNCPVDDMYQFTDCLRDKSVEMLLNETNFFTSMSNEVAKFNSEYQPAIDGELYTEHPLLLLDDSSSDVSKFFRSLDFMAGTTSNEGNLVPMTAHPGLQARYEFNVSENIPAKFVCQGMLNPYVDRNFNTDKEQLKESLCQFYTTELSEDAQSLLATHCYADLSFVFPTLKMLENHAAGKGTTYQYQFSRESSKPINIVGPPPKWFRGAGHAEELKYMFDISRLFKHLDLGLTDEEKTLSRNIIQYWTSFAKSGRPVAGEDSVQWKEFDLEDRSYIDLDVPTTMKKSMKQDMFKFLNEKFPPLTSEKHERDEL</sequence>
<proteinExistence type="inferred from homology"/>
<dbReference type="Gene3D" id="3.40.50.1820">
    <property type="entry name" value="alpha/beta hydrolase"/>
    <property type="match status" value="1"/>
</dbReference>
<dbReference type="InterPro" id="IPR002018">
    <property type="entry name" value="CarbesteraseB"/>
</dbReference>
<accession>A0A8B6FDR5</accession>
<keyword evidence="7" id="KW-1185">Reference proteome</keyword>
<dbReference type="PANTHER" id="PTHR43903">
    <property type="entry name" value="NEUROLIGIN"/>
    <property type="match status" value="1"/>
</dbReference>
<dbReference type="OrthoDB" id="408631at2759"/>
<gene>
    <name evidence="6" type="ORF">MGAL_10B003787</name>
</gene>
<feature type="chain" id="PRO_5033107361" description="Carboxylic ester hydrolase" evidence="4">
    <location>
        <begin position="22"/>
        <end position="577"/>
    </location>
</feature>
<evidence type="ECO:0000259" key="5">
    <source>
        <dbReference type="Pfam" id="PF00135"/>
    </source>
</evidence>
<comment type="similarity">
    <text evidence="1 4">Belongs to the type-B carboxylesterase/lipase family.</text>
</comment>
<dbReference type="SUPFAM" id="SSF53474">
    <property type="entry name" value="alpha/beta-Hydrolases"/>
    <property type="match status" value="1"/>
</dbReference>
<evidence type="ECO:0000256" key="3">
    <source>
        <dbReference type="ARBA" id="ARBA00022801"/>
    </source>
</evidence>
<reference evidence="6" key="1">
    <citation type="submission" date="2018-11" db="EMBL/GenBank/DDBJ databases">
        <authorList>
            <person name="Alioto T."/>
            <person name="Alioto T."/>
        </authorList>
    </citation>
    <scope>NUCLEOTIDE SEQUENCE</scope>
</reference>
<dbReference type="PROSITE" id="PS00941">
    <property type="entry name" value="CARBOXYLESTERASE_B_2"/>
    <property type="match status" value="1"/>
</dbReference>
<evidence type="ECO:0000256" key="4">
    <source>
        <dbReference type="RuleBase" id="RU361235"/>
    </source>
</evidence>
<dbReference type="EC" id="3.1.1.-" evidence="4"/>